<accession>A0A9W7E3I0</accession>
<keyword evidence="1" id="KW-0479">Metal-binding</keyword>
<evidence type="ECO:0000313" key="5">
    <source>
        <dbReference type="Proteomes" id="UP001165122"/>
    </source>
</evidence>
<dbReference type="Gene3D" id="3.30.40.10">
    <property type="entry name" value="Zinc/RING finger domain, C3HC4 (zinc finger)"/>
    <property type="match status" value="1"/>
</dbReference>
<feature type="compositionally biased region" description="Basic and acidic residues" evidence="2">
    <location>
        <begin position="8"/>
        <end position="23"/>
    </location>
</feature>
<dbReference type="EMBL" id="BRXW01000546">
    <property type="protein sequence ID" value="GMH64817.1"/>
    <property type="molecule type" value="Genomic_DNA"/>
</dbReference>
<dbReference type="InterPro" id="IPR001841">
    <property type="entry name" value="Znf_RING"/>
</dbReference>
<evidence type="ECO:0000259" key="3">
    <source>
        <dbReference type="PROSITE" id="PS50089"/>
    </source>
</evidence>
<comment type="caution">
    <text evidence="4">The sequence shown here is derived from an EMBL/GenBank/DDBJ whole genome shotgun (WGS) entry which is preliminary data.</text>
</comment>
<keyword evidence="1" id="KW-0862">Zinc</keyword>
<feature type="region of interest" description="Disordered" evidence="2">
    <location>
        <begin position="1"/>
        <end position="25"/>
    </location>
</feature>
<sequence>MRSPSDTPMDKLKPPRAVKRDSTDTPLNQFWMGSTRLVRYLKQFDDGFKRERRLLDACSNPGTVQTIIQQLAARSQHDRAHEALTTLYQRNPNPKYVGLAYLLLLKFESGDGIFGIVERVQDRIHRCSSAQKQAYTLTVTQGAHLMECRSEPLQFTEWDSLLNNSKILENNTEVASSSTNTIPALRYCIHPTERQALRRIQEIFEDYLETHKENAFMSAFHEPARWYYDVTGNHHHRDHVDVHGLNGWLCLIRGWFGAQIPIIPEASDGDAFKGCSDVWAGMSKSAWDVFKSNKNFGKSYKGMSRQLKSSMVTDKRYGSNFSSGVETGFVGRTAQHMENGAKKKQSKYRPYCEKFAYFFRLEFLVKKLFEVLNAEEKAEHIGFRKCCDVLFPIFCERELRLREVPDFLEFMYDDMLMNLQIGKAARFFWWLGVIKEGYTSPLKVEEEHGLKSHDCGKCGHKASPPGKFCDECGNKIMENWNEEEAFFGEAKGGAVEEEERKVAAKKTTTKTTPLARSSKSPMRPEAPNPKKARRRPSPRTSLELVINKPPTPPKAKEQHAHPNCVVCGAGPMAPFKFCVGCGDNMEHQRAARADTRKKARANWKKAVTVVKAINRFARGGRDLRERKPAAKSRAKIICVAADCGCELSPPFFFCHECGTKQPGGATATATATKVTTPTQRKNSNLNVNKVKVKPKPRPVTPEAALPPPAEEEDPMTCPICMEITTTTILIPHWQSKGDISGHKMCADCSKNYNKNECPFCHEVSIKEEIMVLIRNFIQAMKSSSGDPQRAAALAERWQWFEMEFSTNVTVIHRVCKLVLEDPQFISHLKTGIREKNAWIRDANGLIFRWRSLCKDGKINVGEDTKKDLESGYKLSLSLLKNTGANGHHMGAFYSQALAVWLAAFQGQDDGDTLRNMVKHAGGVVIEMYKKGKRENGKLKKEVRERIVGEYSGIFSAMVWGGEEVDPVWKAFYR</sequence>
<keyword evidence="1" id="KW-0863">Zinc-finger</keyword>
<name>A0A9W7E3I0_9STRA</name>
<dbReference type="InterPro" id="IPR013083">
    <property type="entry name" value="Znf_RING/FYVE/PHD"/>
</dbReference>
<gene>
    <name evidence="4" type="ORF">TrLO_g4868</name>
</gene>
<protein>
    <recommendedName>
        <fullName evidence="3">RING-type domain-containing protein</fullName>
    </recommendedName>
</protein>
<evidence type="ECO:0000313" key="4">
    <source>
        <dbReference type="EMBL" id="GMH64817.1"/>
    </source>
</evidence>
<reference evidence="5" key="1">
    <citation type="journal article" date="2023" name="Commun. Biol.">
        <title>Genome analysis of Parmales, the sister group of diatoms, reveals the evolutionary specialization of diatoms from phago-mixotrophs to photoautotrophs.</title>
        <authorList>
            <person name="Ban H."/>
            <person name="Sato S."/>
            <person name="Yoshikawa S."/>
            <person name="Yamada K."/>
            <person name="Nakamura Y."/>
            <person name="Ichinomiya M."/>
            <person name="Sato N."/>
            <person name="Blanc-Mathieu R."/>
            <person name="Endo H."/>
            <person name="Kuwata A."/>
            <person name="Ogata H."/>
        </authorList>
    </citation>
    <scope>NUCLEOTIDE SEQUENCE [LARGE SCALE GENOMIC DNA]</scope>
    <source>
        <strain evidence="5">NIES 3700</strain>
    </source>
</reference>
<feature type="domain" description="RING-type" evidence="3">
    <location>
        <begin position="717"/>
        <end position="761"/>
    </location>
</feature>
<evidence type="ECO:0000256" key="1">
    <source>
        <dbReference type="PROSITE-ProRule" id="PRU00175"/>
    </source>
</evidence>
<feature type="region of interest" description="Disordered" evidence="2">
    <location>
        <begin position="490"/>
        <end position="559"/>
    </location>
</feature>
<evidence type="ECO:0000256" key="2">
    <source>
        <dbReference type="SAM" id="MobiDB-lite"/>
    </source>
</evidence>
<dbReference type="SUPFAM" id="SSF57850">
    <property type="entry name" value="RING/U-box"/>
    <property type="match status" value="1"/>
</dbReference>
<feature type="region of interest" description="Disordered" evidence="2">
    <location>
        <begin position="691"/>
        <end position="711"/>
    </location>
</feature>
<dbReference type="PROSITE" id="PS50089">
    <property type="entry name" value="ZF_RING_2"/>
    <property type="match status" value="1"/>
</dbReference>
<proteinExistence type="predicted"/>
<dbReference type="Proteomes" id="UP001165122">
    <property type="component" value="Unassembled WGS sequence"/>
</dbReference>
<keyword evidence="5" id="KW-1185">Reference proteome</keyword>
<dbReference type="GO" id="GO:0008270">
    <property type="term" value="F:zinc ion binding"/>
    <property type="evidence" value="ECO:0007669"/>
    <property type="project" value="UniProtKB-KW"/>
</dbReference>
<organism evidence="4 5">
    <name type="scientific">Triparma laevis f. longispina</name>
    <dbReference type="NCBI Taxonomy" id="1714387"/>
    <lineage>
        <taxon>Eukaryota</taxon>
        <taxon>Sar</taxon>
        <taxon>Stramenopiles</taxon>
        <taxon>Ochrophyta</taxon>
        <taxon>Bolidophyceae</taxon>
        <taxon>Parmales</taxon>
        <taxon>Triparmaceae</taxon>
        <taxon>Triparma</taxon>
    </lineage>
</organism>
<dbReference type="OrthoDB" id="196815at2759"/>
<dbReference type="AlphaFoldDB" id="A0A9W7E3I0"/>
<dbReference type="CDD" id="cd16449">
    <property type="entry name" value="RING-HC"/>
    <property type="match status" value="1"/>
</dbReference>